<dbReference type="Pfam" id="PF18658">
    <property type="entry name" value="zf-C2H2_12"/>
    <property type="match status" value="4"/>
</dbReference>
<feature type="region of interest" description="Disordered" evidence="1">
    <location>
        <begin position="1"/>
        <end position="24"/>
    </location>
</feature>
<keyword evidence="4" id="KW-1185">Reference proteome</keyword>
<feature type="domain" description="SPIN-DOC-like zinc-finger" evidence="2">
    <location>
        <begin position="487"/>
        <end position="548"/>
    </location>
</feature>
<organism evidence="3 4">
    <name type="scientific">Amphilophus citrinellus</name>
    <name type="common">Midas cichlid</name>
    <name type="synonym">Cichlasoma citrinellum</name>
    <dbReference type="NCBI Taxonomy" id="61819"/>
    <lineage>
        <taxon>Eukaryota</taxon>
        <taxon>Metazoa</taxon>
        <taxon>Chordata</taxon>
        <taxon>Craniata</taxon>
        <taxon>Vertebrata</taxon>
        <taxon>Euteleostomi</taxon>
        <taxon>Actinopterygii</taxon>
        <taxon>Neopterygii</taxon>
        <taxon>Teleostei</taxon>
        <taxon>Neoteleostei</taxon>
        <taxon>Acanthomorphata</taxon>
        <taxon>Ovalentaria</taxon>
        <taxon>Cichlomorphae</taxon>
        <taxon>Cichliformes</taxon>
        <taxon>Cichlidae</taxon>
        <taxon>New World cichlids</taxon>
        <taxon>Cichlasomatinae</taxon>
        <taxon>Heroini</taxon>
        <taxon>Amphilophus</taxon>
    </lineage>
</organism>
<feature type="compositionally biased region" description="Polar residues" evidence="1">
    <location>
        <begin position="1"/>
        <end position="20"/>
    </location>
</feature>
<accession>A0A3Q0SCP6</accession>
<dbReference type="PANTHER" id="PTHR34589">
    <property type="entry name" value="SIMILAR TO RIKEN CDNA 2700081O15"/>
    <property type="match status" value="1"/>
</dbReference>
<dbReference type="STRING" id="61819.ENSACIP00000020846"/>
<dbReference type="InterPro" id="IPR052675">
    <property type="entry name" value="ZnF_transloc-Spindlin_int"/>
</dbReference>
<dbReference type="Proteomes" id="UP000261340">
    <property type="component" value="Unplaced"/>
</dbReference>
<evidence type="ECO:0000256" key="1">
    <source>
        <dbReference type="SAM" id="MobiDB-lite"/>
    </source>
</evidence>
<feature type="compositionally biased region" description="Polar residues" evidence="1">
    <location>
        <begin position="171"/>
        <end position="184"/>
    </location>
</feature>
<evidence type="ECO:0000259" key="2">
    <source>
        <dbReference type="Pfam" id="PF18658"/>
    </source>
</evidence>
<reference evidence="3" key="2">
    <citation type="submission" date="2025-09" db="UniProtKB">
        <authorList>
            <consortium name="Ensembl"/>
        </authorList>
    </citation>
    <scope>IDENTIFICATION</scope>
</reference>
<feature type="domain" description="SPIN-DOC-like zinc-finger" evidence="2">
    <location>
        <begin position="362"/>
        <end position="424"/>
    </location>
</feature>
<reference evidence="3" key="1">
    <citation type="submission" date="2025-08" db="UniProtKB">
        <authorList>
            <consortium name="Ensembl"/>
        </authorList>
    </citation>
    <scope>IDENTIFICATION</scope>
</reference>
<dbReference type="Ensembl" id="ENSACIT00000021388.1">
    <property type="protein sequence ID" value="ENSACIP00000020846.1"/>
    <property type="gene ID" value="ENSACIG00000016191.1"/>
</dbReference>
<dbReference type="OMA" id="RWRMDYL"/>
<feature type="domain" description="SPIN-DOC-like zinc-finger" evidence="2">
    <location>
        <begin position="81"/>
        <end position="143"/>
    </location>
</feature>
<name>A0A3Q0SCP6_AMPCI</name>
<proteinExistence type="predicted"/>
<dbReference type="GeneTree" id="ENSGT00600000084617"/>
<feature type="domain" description="SPIN-DOC-like zinc-finger" evidence="2">
    <location>
        <begin position="216"/>
        <end position="278"/>
    </location>
</feature>
<sequence>MSLNTWGQPSKATDSAQGSETCCDDGGTDTKTDYWSITEGPNHPLLLSLAPGPSGCKPRVQRASRPGLSRIPGRDHRRYYHEYWRSEYLMDFDPQRHGMICMVCGSSLATLKLSTIKRHIRQKHPDSLLWSAADKEVIRSGWESHLSLGGGQKSYSSAAGPSHQGEEDTSHSGQHTAGGPSTCSVEGETPQPKEEEQDLPEPSAQILERYLNDSLHAWFRQEFLMEYESHAGRLLCMVCGAALPSLHLDHIKSHLLDTHPNSLVYSSEEKHCILQAWAQTHGENRGHNISHTHKQNGVLVRPKSRADVETIQINTDLYPEDDGTLTQDTCLIGEDGGVGALQQGLQPLRQPKRRRLRGGDPWRLRLDYLVAYGPQGQGTFCMVCSQVLHETKVSSFRRHIQECHPETTTLSRQEREAMAAAWTKDYPSEGTQIQDGEKLPAAVTVKLLAGLFNRISCREAHPLPLTPYLFPQKSTPVKSDQRRNYQVRWRMDYLMDYDCRRHGLICMVCGATLATLKVSTIKRHIQQVHPHSLYYSAEEKQQALQSYNQAALHFIHSDDCFSPRDHGHTELAPTPTRFGT</sequence>
<protein>
    <submittedName>
        <fullName evidence="3">Zinc finger translocation associated</fullName>
    </submittedName>
</protein>
<dbReference type="AlphaFoldDB" id="A0A3Q0SCP6"/>
<evidence type="ECO:0000313" key="4">
    <source>
        <dbReference type="Proteomes" id="UP000261340"/>
    </source>
</evidence>
<dbReference type="PANTHER" id="PTHR34589:SF2">
    <property type="entry name" value="ZINC FINGER TRANSLOCATION-ASSOCIATED PROTEIN"/>
    <property type="match status" value="1"/>
</dbReference>
<dbReference type="InterPro" id="IPR040647">
    <property type="entry name" value="SPIN-DOC_Znf-C2H2"/>
</dbReference>
<feature type="region of interest" description="Disordered" evidence="1">
    <location>
        <begin position="150"/>
        <end position="201"/>
    </location>
</feature>
<evidence type="ECO:0000313" key="3">
    <source>
        <dbReference type="Ensembl" id="ENSACIP00000020846.1"/>
    </source>
</evidence>
<dbReference type="GO" id="GO:0045892">
    <property type="term" value="P:negative regulation of DNA-templated transcription"/>
    <property type="evidence" value="ECO:0007669"/>
    <property type="project" value="TreeGrafter"/>
</dbReference>